<keyword evidence="3" id="KW-1185">Reference proteome</keyword>
<sequence length="152" mass="17045">MSTFLLTWLPILLVGAVYLLSRFLWPRLLRPSWYRPWLSVGTTVLLLPVLLTVGIGIWGAVAYSYPDRPFTPQAWAAQPAKRYELLENLLDSGQLDGATKSHVASLLGKPVVAFENDEWFYELGAPPGFLVINLDVLTIQFEQGKVVHHSVI</sequence>
<dbReference type="EMBL" id="VTHL01000026">
    <property type="protein sequence ID" value="TYZ06276.1"/>
    <property type="molecule type" value="Genomic_DNA"/>
</dbReference>
<evidence type="ECO:0000313" key="3">
    <source>
        <dbReference type="Proteomes" id="UP000322791"/>
    </source>
</evidence>
<feature type="transmembrane region" description="Helical" evidence="1">
    <location>
        <begin position="37"/>
        <end position="61"/>
    </location>
</feature>
<reference evidence="2 3" key="1">
    <citation type="submission" date="2019-08" db="EMBL/GenBank/DDBJ databases">
        <authorList>
            <person name="Seo M.-J."/>
        </authorList>
    </citation>
    <scope>NUCLEOTIDE SEQUENCE [LARGE SCALE GENOMIC DNA]</scope>
    <source>
        <strain evidence="2 3">KIGAM108</strain>
    </source>
</reference>
<dbReference type="Proteomes" id="UP000322791">
    <property type="component" value="Unassembled WGS sequence"/>
</dbReference>
<keyword evidence="1" id="KW-0472">Membrane</keyword>
<accession>A0A5D6URV9</accession>
<comment type="caution">
    <text evidence="2">The sequence shown here is derived from an EMBL/GenBank/DDBJ whole genome shotgun (WGS) entry which is preliminary data.</text>
</comment>
<evidence type="ECO:0000256" key="1">
    <source>
        <dbReference type="SAM" id="Phobius"/>
    </source>
</evidence>
<feature type="transmembrane region" description="Helical" evidence="1">
    <location>
        <begin position="6"/>
        <end position="25"/>
    </location>
</feature>
<gene>
    <name evidence="2" type="ORF">FY528_18735</name>
</gene>
<proteinExistence type="predicted"/>
<keyword evidence="1" id="KW-1133">Transmembrane helix</keyword>
<dbReference type="AlphaFoldDB" id="A0A5D6URV9"/>
<keyword evidence="1" id="KW-0812">Transmembrane</keyword>
<evidence type="ECO:0000313" key="2">
    <source>
        <dbReference type="EMBL" id="TYZ06276.1"/>
    </source>
</evidence>
<protein>
    <submittedName>
        <fullName evidence="2">Outer membrane protein assembly factor BamE</fullName>
    </submittedName>
</protein>
<dbReference type="RefSeq" id="WP_149072561.1">
    <property type="nucleotide sequence ID" value="NZ_VTHL01000026.1"/>
</dbReference>
<name>A0A5D6URV9_9BACT</name>
<organism evidence="2 3">
    <name type="scientific">Hymenobacter lutimineralis</name>
    <dbReference type="NCBI Taxonomy" id="2606448"/>
    <lineage>
        <taxon>Bacteria</taxon>
        <taxon>Pseudomonadati</taxon>
        <taxon>Bacteroidota</taxon>
        <taxon>Cytophagia</taxon>
        <taxon>Cytophagales</taxon>
        <taxon>Hymenobacteraceae</taxon>
        <taxon>Hymenobacter</taxon>
    </lineage>
</organism>